<accession>A0AAV1XGH5</accession>
<dbReference type="AlphaFoldDB" id="A0AAV1XGH5"/>
<proteinExistence type="predicted"/>
<name>A0AAV1XGH5_LUPLU</name>
<dbReference type="Proteomes" id="UP001497480">
    <property type="component" value="Unassembled WGS sequence"/>
</dbReference>
<reference evidence="2 3" key="1">
    <citation type="submission" date="2024-03" db="EMBL/GenBank/DDBJ databases">
        <authorList>
            <person name="Martinez-Hernandez J."/>
        </authorList>
    </citation>
    <scope>NUCLEOTIDE SEQUENCE [LARGE SCALE GENOMIC DNA]</scope>
</reference>
<evidence type="ECO:0000313" key="2">
    <source>
        <dbReference type="EMBL" id="CAL0320274.1"/>
    </source>
</evidence>
<evidence type="ECO:0000313" key="3">
    <source>
        <dbReference type="Proteomes" id="UP001497480"/>
    </source>
</evidence>
<dbReference type="EMBL" id="CAXHTB010000014">
    <property type="protein sequence ID" value="CAL0320274.1"/>
    <property type="molecule type" value="Genomic_DNA"/>
</dbReference>
<comment type="caution">
    <text evidence="2">The sequence shown here is derived from an EMBL/GenBank/DDBJ whole genome shotgun (WGS) entry which is preliminary data.</text>
</comment>
<sequence>MDHNPQPQLPPPPPPPPAAAAARPPAPPVPAAARPPPPPAALYLLRVFLEQRNDQPPLPPPPRRFLGFISLGHNGQPPMPLPPQLHFIDIYKYAVPSACYRSIKARSSFPISISISHSIALHFTVTNNSITISTPVDVNNEPPQLRVHDLSDMIDEQNSHPRRLHGLTLPSLSTLPACINITTNGGTFRLLVTGATIHILTDPSPSLTHQDGNGNREAIDRPIVLPFTLTLLFSNVYNSTIIAITINITSYDIYVMGYSQPGNIGWAAILDSDPVV</sequence>
<gene>
    <name evidence="2" type="ORF">LLUT_LOCUS21334</name>
</gene>
<organism evidence="2 3">
    <name type="scientific">Lupinus luteus</name>
    <name type="common">European yellow lupine</name>
    <dbReference type="NCBI Taxonomy" id="3873"/>
    <lineage>
        <taxon>Eukaryota</taxon>
        <taxon>Viridiplantae</taxon>
        <taxon>Streptophyta</taxon>
        <taxon>Embryophyta</taxon>
        <taxon>Tracheophyta</taxon>
        <taxon>Spermatophyta</taxon>
        <taxon>Magnoliopsida</taxon>
        <taxon>eudicotyledons</taxon>
        <taxon>Gunneridae</taxon>
        <taxon>Pentapetalae</taxon>
        <taxon>rosids</taxon>
        <taxon>fabids</taxon>
        <taxon>Fabales</taxon>
        <taxon>Fabaceae</taxon>
        <taxon>Papilionoideae</taxon>
        <taxon>50 kb inversion clade</taxon>
        <taxon>genistoids sensu lato</taxon>
        <taxon>core genistoids</taxon>
        <taxon>Genisteae</taxon>
        <taxon>Lupinus</taxon>
    </lineage>
</organism>
<feature type="region of interest" description="Disordered" evidence="1">
    <location>
        <begin position="1"/>
        <end position="35"/>
    </location>
</feature>
<protein>
    <submittedName>
        <fullName evidence="2">Uncharacterized protein</fullName>
    </submittedName>
</protein>
<feature type="compositionally biased region" description="Pro residues" evidence="1">
    <location>
        <begin position="7"/>
        <end position="35"/>
    </location>
</feature>
<keyword evidence="3" id="KW-1185">Reference proteome</keyword>
<evidence type="ECO:0000256" key="1">
    <source>
        <dbReference type="SAM" id="MobiDB-lite"/>
    </source>
</evidence>